<reference evidence="2 3" key="1">
    <citation type="submission" date="2018-08" db="EMBL/GenBank/DDBJ databases">
        <title>Pseudooceanicola sediminis CY03 in the family Rhodobacteracea.</title>
        <authorList>
            <person name="Zhang Y.-J."/>
        </authorList>
    </citation>
    <scope>NUCLEOTIDE SEQUENCE [LARGE SCALE GENOMIC DNA]</scope>
    <source>
        <strain evidence="2 3">CY03</strain>
    </source>
</reference>
<dbReference type="AlphaFoldDB" id="A0A399IZQ5"/>
<dbReference type="Gene3D" id="1.10.10.10">
    <property type="entry name" value="Winged helix-like DNA-binding domain superfamily/Winged helix DNA-binding domain"/>
    <property type="match status" value="1"/>
</dbReference>
<evidence type="ECO:0000256" key="1">
    <source>
        <dbReference type="ARBA" id="ARBA00023125"/>
    </source>
</evidence>
<accession>A0A399IZQ5</accession>
<evidence type="ECO:0000313" key="3">
    <source>
        <dbReference type="Proteomes" id="UP000265848"/>
    </source>
</evidence>
<sequence length="155" mass="16575">MRLTKRTNIAMRVLMYCAVNGDRMVIKSEIAEACNISENHLAQVINRLARSGFLKTHRGRRGGMTLAVPAGGIRVGDVFRATEAEVPITECFADEANTCPLISACRLRGAIAVAVEAFYTALDGVTLSDLTCDNAPLAELMTPVACSRSSVASDV</sequence>
<dbReference type="InterPro" id="IPR036388">
    <property type="entry name" value="WH-like_DNA-bd_sf"/>
</dbReference>
<organism evidence="2 3">
    <name type="scientific">Pseudooceanicola sediminis</name>
    <dbReference type="NCBI Taxonomy" id="2211117"/>
    <lineage>
        <taxon>Bacteria</taxon>
        <taxon>Pseudomonadati</taxon>
        <taxon>Pseudomonadota</taxon>
        <taxon>Alphaproteobacteria</taxon>
        <taxon>Rhodobacterales</taxon>
        <taxon>Paracoccaceae</taxon>
        <taxon>Pseudooceanicola</taxon>
    </lineage>
</organism>
<gene>
    <name evidence="2" type="ORF">DL237_11590</name>
</gene>
<dbReference type="GO" id="GO:0003700">
    <property type="term" value="F:DNA-binding transcription factor activity"/>
    <property type="evidence" value="ECO:0007669"/>
    <property type="project" value="TreeGrafter"/>
</dbReference>
<protein>
    <submittedName>
        <fullName evidence="2">Rrf2 family transcriptional regulator</fullName>
    </submittedName>
</protein>
<name>A0A399IZQ5_9RHOB</name>
<dbReference type="RefSeq" id="WP_119399229.1">
    <property type="nucleotide sequence ID" value="NZ_QWJJ01000009.1"/>
</dbReference>
<dbReference type="InterPro" id="IPR000944">
    <property type="entry name" value="Tscrpt_reg_Rrf2"/>
</dbReference>
<comment type="caution">
    <text evidence="2">The sequence shown here is derived from an EMBL/GenBank/DDBJ whole genome shotgun (WGS) entry which is preliminary data.</text>
</comment>
<dbReference type="GO" id="GO:0003677">
    <property type="term" value="F:DNA binding"/>
    <property type="evidence" value="ECO:0007669"/>
    <property type="project" value="UniProtKB-KW"/>
</dbReference>
<keyword evidence="3" id="KW-1185">Reference proteome</keyword>
<dbReference type="InterPro" id="IPR036390">
    <property type="entry name" value="WH_DNA-bd_sf"/>
</dbReference>
<dbReference type="SUPFAM" id="SSF46785">
    <property type="entry name" value="Winged helix' DNA-binding domain"/>
    <property type="match status" value="1"/>
</dbReference>
<dbReference type="PROSITE" id="PS51197">
    <property type="entry name" value="HTH_RRF2_2"/>
    <property type="match status" value="1"/>
</dbReference>
<dbReference type="EMBL" id="QWJJ01000009">
    <property type="protein sequence ID" value="RII38511.1"/>
    <property type="molecule type" value="Genomic_DNA"/>
</dbReference>
<keyword evidence="1" id="KW-0238">DNA-binding</keyword>
<dbReference type="NCBIfam" id="TIGR00738">
    <property type="entry name" value="rrf2_super"/>
    <property type="match status" value="1"/>
</dbReference>
<evidence type="ECO:0000313" key="2">
    <source>
        <dbReference type="EMBL" id="RII38511.1"/>
    </source>
</evidence>
<dbReference type="GO" id="GO:0005829">
    <property type="term" value="C:cytosol"/>
    <property type="evidence" value="ECO:0007669"/>
    <property type="project" value="TreeGrafter"/>
</dbReference>
<proteinExistence type="predicted"/>
<dbReference type="Proteomes" id="UP000265848">
    <property type="component" value="Unassembled WGS sequence"/>
</dbReference>
<dbReference type="PANTHER" id="PTHR33221:SF4">
    <property type="entry name" value="HTH-TYPE TRANSCRIPTIONAL REPRESSOR NSRR"/>
    <property type="match status" value="1"/>
</dbReference>
<dbReference type="OrthoDB" id="9795923at2"/>
<dbReference type="Pfam" id="PF02082">
    <property type="entry name" value="Rrf2"/>
    <property type="match status" value="1"/>
</dbReference>
<dbReference type="PANTHER" id="PTHR33221">
    <property type="entry name" value="WINGED HELIX-TURN-HELIX TRANSCRIPTIONAL REGULATOR, RRF2 FAMILY"/>
    <property type="match status" value="1"/>
</dbReference>